<dbReference type="InterPro" id="IPR018060">
    <property type="entry name" value="HTH_AraC"/>
</dbReference>
<dbReference type="Proteomes" id="UP000276603">
    <property type="component" value="Unassembled WGS sequence"/>
</dbReference>
<evidence type="ECO:0000313" key="6">
    <source>
        <dbReference type="Proteomes" id="UP000276603"/>
    </source>
</evidence>
<protein>
    <submittedName>
        <fullName evidence="5">AraC family transcriptional regulator</fullName>
    </submittedName>
</protein>
<dbReference type="PANTHER" id="PTHR43280:SF34">
    <property type="entry name" value="ARAC-FAMILY TRANSCRIPTIONAL REGULATOR"/>
    <property type="match status" value="1"/>
</dbReference>
<evidence type="ECO:0000259" key="4">
    <source>
        <dbReference type="PROSITE" id="PS01124"/>
    </source>
</evidence>
<dbReference type="PROSITE" id="PS00041">
    <property type="entry name" value="HTH_ARAC_FAMILY_1"/>
    <property type="match status" value="1"/>
</dbReference>
<dbReference type="Gene3D" id="1.10.10.60">
    <property type="entry name" value="Homeodomain-like"/>
    <property type="match status" value="2"/>
</dbReference>
<evidence type="ECO:0000313" key="5">
    <source>
        <dbReference type="EMBL" id="RKN80918.1"/>
    </source>
</evidence>
<keyword evidence="6" id="KW-1185">Reference proteome</keyword>
<dbReference type="InterPro" id="IPR014710">
    <property type="entry name" value="RmlC-like_jellyroll"/>
</dbReference>
<feature type="domain" description="HTH araC/xylS-type" evidence="4">
    <location>
        <begin position="188"/>
        <end position="286"/>
    </location>
</feature>
<dbReference type="EMBL" id="RBCJ01000002">
    <property type="protein sequence ID" value="RKN80918.1"/>
    <property type="molecule type" value="Genomic_DNA"/>
</dbReference>
<dbReference type="InterPro" id="IPR009057">
    <property type="entry name" value="Homeodomain-like_sf"/>
</dbReference>
<dbReference type="Gene3D" id="2.60.120.10">
    <property type="entry name" value="Jelly Rolls"/>
    <property type="match status" value="1"/>
</dbReference>
<keyword evidence="3" id="KW-0804">Transcription</keyword>
<accession>A0A3B0C8Z1</accession>
<name>A0A3B0C8Z1_9FLAO</name>
<dbReference type="CDD" id="cd06976">
    <property type="entry name" value="cupin_MtlR-like_N"/>
    <property type="match status" value="1"/>
</dbReference>
<dbReference type="InterPro" id="IPR011051">
    <property type="entry name" value="RmlC_Cupin_sf"/>
</dbReference>
<evidence type="ECO:0000256" key="1">
    <source>
        <dbReference type="ARBA" id="ARBA00023015"/>
    </source>
</evidence>
<evidence type="ECO:0000256" key="2">
    <source>
        <dbReference type="ARBA" id="ARBA00023125"/>
    </source>
</evidence>
<organism evidence="5 6">
    <name type="scientific">Ulvibacterium marinum</name>
    <dbReference type="NCBI Taxonomy" id="2419782"/>
    <lineage>
        <taxon>Bacteria</taxon>
        <taxon>Pseudomonadati</taxon>
        <taxon>Bacteroidota</taxon>
        <taxon>Flavobacteriia</taxon>
        <taxon>Flavobacteriales</taxon>
        <taxon>Flavobacteriaceae</taxon>
        <taxon>Ulvibacterium</taxon>
    </lineage>
</organism>
<dbReference type="SUPFAM" id="SSF51182">
    <property type="entry name" value="RmlC-like cupins"/>
    <property type="match status" value="1"/>
</dbReference>
<comment type="caution">
    <text evidence="5">The sequence shown here is derived from an EMBL/GenBank/DDBJ whole genome shotgun (WGS) entry which is preliminary data.</text>
</comment>
<dbReference type="RefSeq" id="WP_120711075.1">
    <property type="nucleotide sequence ID" value="NZ_RBCJ01000002.1"/>
</dbReference>
<dbReference type="SUPFAM" id="SSF46689">
    <property type="entry name" value="Homeodomain-like"/>
    <property type="match status" value="2"/>
</dbReference>
<dbReference type="PROSITE" id="PS01124">
    <property type="entry name" value="HTH_ARAC_FAMILY_2"/>
    <property type="match status" value="1"/>
</dbReference>
<keyword evidence="1" id="KW-0805">Transcription regulation</keyword>
<gene>
    <name evidence="5" type="ORF">D7Z94_08150</name>
</gene>
<dbReference type="GO" id="GO:0043565">
    <property type="term" value="F:sequence-specific DNA binding"/>
    <property type="evidence" value="ECO:0007669"/>
    <property type="project" value="InterPro"/>
</dbReference>
<proteinExistence type="predicted"/>
<sequence>MKLTYKQTERKPENSFLVRQDRMPCIEQDWHFHKELELIYFIKSSGTRYVGNSIGNFAPGELYLIGSNVPHLFRNNKEYYSDMLEDEAVNLVVIKFESEFLGTVFLDLAETKKLHALFQKANRGVKFSKAVTHLVHNYILGMVGDEGLSRIVSLLKILDILSISENYVPLCSEVIINNYNQNEKDRMARVISFLTENFDRKIELDQVASIAYMTPNAFCRYFKKRTKKSFTQYLNEIRLRHACKLLIEGELQISTICYQSGFNTITNFNRQFKTLMGVTPSNYMERYRNAAELV</sequence>
<dbReference type="AlphaFoldDB" id="A0A3B0C8Z1"/>
<reference evidence="5 6" key="1">
    <citation type="submission" date="2018-10" db="EMBL/GenBank/DDBJ databases">
        <title>Ulvibacterium marinum gen. nov., sp. nov., a novel marine bacterium of the family Flavobacteriaceae, isolated from a culture of the green alga Ulva prolifera.</title>
        <authorList>
            <person name="Zhang Z."/>
        </authorList>
    </citation>
    <scope>NUCLEOTIDE SEQUENCE [LARGE SCALE GENOMIC DNA]</scope>
    <source>
        <strain evidence="5 6">CCMM003</strain>
    </source>
</reference>
<keyword evidence="2" id="KW-0238">DNA-binding</keyword>
<dbReference type="OrthoDB" id="1410704at2"/>
<dbReference type="Pfam" id="PF12833">
    <property type="entry name" value="HTH_18"/>
    <property type="match status" value="1"/>
</dbReference>
<evidence type="ECO:0000256" key="3">
    <source>
        <dbReference type="ARBA" id="ARBA00023163"/>
    </source>
</evidence>
<dbReference type="InterPro" id="IPR018062">
    <property type="entry name" value="HTH_AraC-typ_CS"/>
</dbReference>
<dbReference type="PANTHER" id="PTHR43280">
    <property type="entry name" value="ARAC-FAMILY TRANSCRIPTIONAL REGULATOR"/>
    <property type="match status" value="1"/>
</dbReference>
<dbReference type="GO" id="GO:0003700">
    <property type="term" value="F:DNA-binding transcription factor activity"/>
    <property type="evidence" value="ECO:0007669"/>
    <property type="project" value="InterPro"/>
</dbReference>
<dbReference type="SMART" id="SM00342">
    <property type="entry name" value="HTH_ARAC"/>
    <property type="match status" value="1"/>
</dbReference>